<dbReference type="OrthoDB" id="8912324at2"/>
<keyword evidence="2" id="KW-1185">Reference proteome</keyword>
<dbReference type="Proteomes" id="UP000289758">
    <property type="component" value="Unassembled WGS sequence"/>
</dbReference>
<sequence>MIDSKICPFCKKTNGCQADIPNNDCWCNHIKVPLELRELITEEFRMKACICRECIELFIKDRNCFIDKYIINKIIN</sequence>
<evidence type="ECO:0008006" key="3">
    <source>
        <dbReference type="Google" id="ProtNLM"/>
    </source>
</evidence>
<name>A0A4Q1ATY0_9BACT</name>
<organism evidence="1 2">
    <name type="scientific">Halarcobacter ebronensis</name>
    <dbReference type="NCBI Taxonomy" id="1462615"/>
    <lineage>
        <taxon>Bacteria</taxon>
        <taxon>Pseudomonadati</taxon>
        <taxon>Campylobacterota</taxon>
        <taxon>Epsilonproteobacteria</taxon>
        <taxon>Campylobacterales</taxon>
        <taxon>Arcobacteraceae</taxon>
        <taxon>Halarcobacter</taxon>
    </lineage>
</organism>
<accession>A0A4Q1ATY0</accession>
<proteinExistence type="predicted"/>
<reference evidence="1 2" key="1">
    <citation type="submission" date="2017-10" db="EMBL/GenBank/DDBJ databases">
        <title>Genomics of the genus Arcobacter.</title>
        <authorList>
            <person name="Perez-Cataluna A."/>
            <person name="Figueras M.J."/>
        </authorList>
    </citation>
    <scope>NUCLEOTIDE SEQUENCE [LARGE SCALE GENOMIC DNA]</scope>
    <source>
        <strain evidence="1 2">CECT 8441</strain>
    </source>
</reference>
<dbReference type="EMBL" id="PDKK01000002">
    <property type="protein sequence ID" value="RXK07650.1"/>
    <property type="molecule type" value="Genomic_DNA"/>
</dbReference>
<dbReference type="RefSeq" id="WP_129086528.1">
    <property type="nucleotide sequence ID" value="NZ_CP053836.1"/>
</dbReference>
<dbReference type="InterPro" id="IPR032720">
    <property type="entry name" value="Cys_rich_CWC"/>
</dbReference>
<dbReference type="AlphaFoldDB" id="A0A4Q1ATY0"/>
<dbReference type="Pfam" id="PF14375">
    <property type="entry name" value="Cys_rich_CWC"/>
    <property type="match status" value="1"/>
</dbReference>
<comment type="caution">
    <text evidence="1">The sequence shown here is derived from an EMBL/GenBank/DDBJ whole genome shotgun (WGS) entry which is preliminary data.</text>
</comment>
<evidence type="ECO:0000313" key="2">
    <source>
        <dbReference type="Proteomes" id="UP000289758"/>
    </source>
</evidence>
<gene>
    <name evidence="1" type="ORF">CRV07_04090</name>
</gene>
<evidence type="ECO:0000313" key="1">
    <source>
        <dbReference type="EMBL" id="RXK07650.1"/>
    </source>
</evidence>
<protein>
    <recommendedName>
        <fullName evidence="3">Cysteine-rich CWC family protein</fullName>
    </recommendedName>
</protein>